<dbReference type="RefSeq" id="YP_009820443.1">
    <property type="nucleotide sequence ID" value="NC_048166.1"/>
</dbReference>
<evidence type="ECO:0000313" key="2">
    <source>
        <dbReference type="Proteomes" id="UP000293575"/>
    </source>
</evidence>
<accession>A0A481W5U6</accession>
<keyword evidence="2" id="KW-1185">Reference proteome</keyword>
<dbReference type="GeneID" id="55011879"/>
<sequence length="105" mass="11793">MKRTPSEIRLYVTTANKIVTDHGGQPTDFEPYNYIIATKAGVLLVDVSDDCCVCTRFKEIDSALTLNLGDRLNIHSGKWNWMGGSDHNGDMYNLALFQQALRKIT</sequence>
<name>A0A481W5U6_9CAUD</name>
<proteinExistence type="predicted"/>
<dbReference type="EMBL" id="MK473373">
    <property type="protein sequence ID" value="QBJ04461.1"/>
    <property type="molecule type" value="Genomic_DNA"/>
</dbReference>
<dbReference type="KEGG" id="vg:55011879"/>
<protein>
    <submittedName>
        <fullName evidence="1">Uncharacterized protein</fullName>
    </submittedName>
</protein>
<reference evidence="1" key="1">
    <citation type="submission" date="2019-01" db="EMBL/GenBank/DDBJ databases">
        <authorList>
            <person name="Hylling O."/>
            <person name="Carstens A.B."/>
            <person name="Hansen L.H."/>
        </authorList>
    </citation>
    <scope>NUCLEOTIDE SEQUENCE [LARGE SCALE GENOMIC DNA]</scope>
</reference>
<evidence type="ECO:0000313" key="1">
    <source>
        <dbReference type="EMBL" id="QBJ04461.1"/>
    </source>
</evidence>
<dbReference type="Proteomes" id="UP000293575">
    <property type="component" value="Segment"/>
</dbReference>
<organism evidence="1 2">
    <name type="scientific">Pseudomonas phage Lana</name>
    <dbReference type="NCBI Taxonomy" id="2530172"/>
    <lineage>
        <taxon>Viruses</taxon>
        <taxon>Duplodnaviria</taxon>
        <taxon>Heunggongvirae</taxon>
        <taxon>Uroviricota</taxon>
        <taxon>Caudoviricetes</taxon>
        <taxon>Lanavirus</taxon>
        <taxon>Lanavirus lana</taxon>
    </lineage>
</organism>